<keyword evidence="7" id="KW-1185">Reference proteome</keyword>
<dbReference type="RefSeq" id="WP_076622263.1">
    <property type="nucleotide sequence ID" value="NZ_BMEW01000002.1"/>
</dbReference>
<dbReference type="PROSITE" id="PS50893">
    <property type="entry name" value="ABC_TRANSPORTER_2"/>
    <property type="match status" value="1"/>
</dbReference>
<keyword evidence="3" id="KW-0547">Nucleotide-binding</keyword>
<dbReference type="GO" id="GO:0055052">
    <property type="term" value="C:ATP-binding cassette (ABC) transporter complex, substrate-binding subunit-containing"/>
    <property type="evidence" value="ECO:0007669"/>
    <property type="project" value="TreeGrafter"/>
</dbReference>
<dbReference type="InterPro" id="IPR015855">
    <property type="entry name" value="ABC_transpr_MalK-like"/>
</dbReference>
<accession>A0A1U7D0J8</accession>
<dbReference type="Pfam" id="PF00005">
    <property type="entry name" value="ABC_tran"/>
    <property type="match status" value="1"/>
</dbReference>
<keyword evidence="2" id="KW-0813">Transport</keyword>
<evidence type="ECO:0000259" key="5">
    <source>
        <dbReference type="PROSITE" id="PS50893"/>
    </source>
</evidence>
<dbReference type="SMART" id="SM00382">
    <property type="entry name" value="AAA"/>
    <property type="match status" value="1"/>
</dbReference>
<dbReference type="Pfam" id="PF08402">
    <property type="entry name" value="TOBE_2"/>
    <property type="match status" value="1"/>
</dbReference>
<comment type="similarity">
    <text evidence="1">Belongs to the ABC transporter superfamily.</text>
</comment>
<evidence type="ECO:0000256" key="1">
    <source>
        <dbReference type="ARBA" id="ARBA00005417"/>
    </source>
</evidence>
<dbReference type="GO" id="GO:0140359">
    <property type="term" value="F:ABC-type transporter activity"/>
    <property type="evidence" value="ECO:0007669"/>
    <property type="project" value="InterPro"/>
</dbReference>
<dbReference type="GO" id="GO:0005524">
    <property type="term" value="F:ATP binding"/>
    <property type="evidence" value="ECO:0007669"/>
    <property type="project" value="UniProtKB-KW"/>
</dbReference>
<dbReference type="PROSITE" id="PS00211">
    <property type="entry name" value="ABC_TRANSPORTER_1"/>
    <property type="match status" value="1"/>
</dbReference>
<dbReference type="PANTHER" id="PTHR43875:SF10">
    <property type="entry name" value="BLL2173 PROTEIN"/>
    <property type="match status" value="1"/>
</dbReference>
<dbReference type="Gene3D" id="2.40.50.140">
    <property type="entry name" value="Nucleic acid-binding proteins"/>
    <property type="match status" value="1"/>
</dbReference>
<dbReference type="InterPro" id="IPR027417">
    <property type="entry name" value="P-loop_NTPase"/>
</dbReference>
<dbReference type="InterPro" id="IPR003439">
    <property type="entry name" value="ABC_transporter-like_ATP-bd"/>
</dbReference>
<dbReference type="InterPro" id="IPR047641">
    <property type="entry name" value="ABC_transpr_MalK/UgpC-like"/>
</dbReference>
<dbReference type="Gene3D" id="3.40.50.300">
    <property type="entry name" value="P-loop containing nucleotide triphosphate hydrolases"/>
    <property type="match status" value="1"/>
</dbReference>
<reference evidence="6 7" key="1">
    <citation type="submission" date="2016-03" db="EMBL/GenBank/DDBJ databases">
        <title>Deep-sea bacteria in the southern Pacific.</title>
        <authorList>
            <person name="Tang K."/>
        </authorList>
    </citation>
    <scope>NUCLEOTIDE SEQUENCE [LARGE SCALE GENOMIC DNA]</scope>
    <source>
        <strain evidence="6 7">JLT2016</strain>
    </source>
</reference>
<evidence type="ECO:0000256" key="3">
    <source>
        <dbReference type="ARBA" id="ARBA00022741"/>
    </source>
</evidence>
<dbReference type="AlphaFoldDB" id="A0A1U7D0J8"/>
<proteinExistence type="inferred from homology"/>
<dbReference type="EMBL" id="CP014796">
    <property type="protein sequence ID" value="APX21674.1"/>
    <property type="molecule type" value="Genomic_DNA"/>
</dbReference>
<dbReference type="NCBIfam" id="NF008653">
    <property type="entry name" value="PRK11650.1"/>
    <property type="match status" value="1"/>
</dbReference>
<dbReference type="InterPro" id="IPR003593">
    <property type="entry name" value="AAA+_ATPase"/>
</dbReference>
<sequence>MANISCNDIVKSYGGHPVIEGLDLDIPDHEFVVFLGPSGCGKSTMLRMIAGLEEVTGGRIAIGGTDVTDLPPGERGVAMVFQSYALYPHMSVADNITFGLRRQGASRSEIAPRLTQVAELLGLEKFLDRKPKNLSGGQQQRVAMARAMIKTPQVFLFDEPLSNLDAKLREKLRTEIRKIHMQLKTTTIFVTHDQLEAMTIADRIVLMRDGRIEQMGTPDEIYERPATRFVADFIGTPAMNFVSAEIAAGDRLVAHGEGMTLELSRDVFPDLAPGQRVELGLRPARMDLCAPDARNVISGSVVLVENMGAEGQVITEVAGREVSFVTQSFRDLSPGDPVTFAISPDHIHVFDPSTGRSLRRN</sequence>
<feature type="domain" description="ABC transporter" evidence="5">
    <location>
        <begin position="4"/>
        <end position="234"/>
    </location>
</feature>
<dbReference type="InterPro" id="IPR013611">
    <property type="entry name" value="Transp-assoc_OB_typ2"/>
</dbReference>
<dbReference type="InterPro" id="IPR017871">
    <property type="entry name" value="ABC_transporter-like_CS"/>
</dbReference>
<dbReference type="KEGG" id="tpro:Ga0080559_TMP878"/>
<evidence type="ECO:0000256" key="4">
    <source>
        <dbReference type="ARBA" id="ARBA00022840"/>
    </source>
</evidence>
<dbReference type="SUPFAM" id="SSF52540">
    <property type="entry name" value="P-loop containing nucleoside triphosphate hydrolases"/>
    <property type="match status" value="1"/>
</dbReference>
<dbReference type="Gene3D" id="2.40.50.100">
    <property type="match status" value="1"/>
</dbReference>
<gene>
    <name evidence="6" type="ORF">Ga0080559_TMP878</name>
</gene>
<evidence type="ECO:0000313" key="6">
    <source>
        <dbReference type="EMBL" id="APX21674.1"/>
    </source>
</evidence>
<dbReference type="CDD" id="cd03301">
    <property type="entry name" value="ABC_MalK_N"/>
    <property type="match status" value="1"/>
</dbReference>
<dbReference type="PANTHER" id="PTHR43875">
    <property type="entry name" value="MALTODEXTRIN IMPORT ATP-BINDING PROTEIN MSMX"/>
    <property type="match status" value="1"/>
</dbReference>
<keyword evidence="4 6" id="KW-0067">ATP-binding</keyword>
<dbReference type="InterPro" id="IPR012340">
    <property type="entry name" value="NA-bd_OB-fold"/>
</dbReference>
<dbReference type="STRING" id="1229727.Ga0080559_TMP878"/>
<evidence type="ECO:0000313" key="7">
    <source>
        <dbReference type="Proteomes" id="UP000186559"/>
    </source>
</evidence>
<dbReference type="InterPro" id="IPR008995">
    <property type="entry name" value="Mo/tungstate-bd_C_term_dom"/>
</dbReference>
<dbReference type="SUPFAM" id="SSF50331">
    <property type="entry name" value="MOP-like"/>
    <property type="match status" value="1"/>
</dbReference>
<dbReference type="OrthoDB" id="7811600at2"/>
<dbReference type="Proteomes" id="UP000186559">
    <property type="component" value="Chromosome"/>
</dbReference>
<organism evidence="6 7">
    <name type="scientific">Salipiger profundus</name>
    <dbReference type="NCBI Taxonomy" id="1229727"/>
    <lineage>
        <taxon>Bacteria</taxon>
        <taxon>Pseudomonadati</taxon>
        <taxon>Pseudomonadota</taxon>
        <taxon>Alphaproteobacteria</taxon>
        <taxon>Rhodobacterales</taxon>
        <taxon>Roseobacteraceae</taxon>
        <taxon>Salipiger</taxon>
    </lineage>
</organism>
<protein>
    <submittedName>
        <fullName evidence="6">Carbohydrate ABC transporter ATP-binding protein, CUT1 family</fullName>
    </submittedName>
</protein>
<dbReference type="GO" id="GO:0016887">
    <property type="term" value="F:ATP hydrolysis activity"/>
    <property type="evidence" value="ECO:0007669"/>
    <property type="project" value="InterPro"/>
</dbReference>
<dbReference type="GO" id="GO:0008643">
    <property type="term" value="P:carbohydrate transport"/>
    <property type="evidence" value="ECO:0007669"/>
    <property type="project" value="InterPro"/>
</dbReference>
<name>A0A1U7D0J8_9RHOB</name>
<evidence type="ECO:0000256" key="2">
    <source>
        <dbReference type="ARBA" id="ARBA00022448"/>
    </source>
</evidence>
<dbReference type="FunFam" id="3.40.50.300:FF:000042">
    <property type="entry name" value="Maltose/maltodextrin ABC transporter, ATP-binding protein"/>
    <property type="match status" value="1"/>
</dbReference>